<dbReference type="Ensembl" id="ENSECAT00000060001.2">
    <property type="protein sequence ID" value="ENSECAP00000041902.1"/>
    <property type="gene ID" value="ENSECAG00000030501.2"/>
</dbReference>
<dbReference type="PaxDb" id="9796-ENSECAP00000041902"/>
<evidence type="ECO:0000259" key="7">
    <source>
        <dbReference type="SMART" id="SM01418"/>
    </source>
</evidence>
<reference evidence="9" key="3">
    <citation type="submission" date="2025-05" db="UniProtKB">
        <authorList>
            <consortium name="Ensembl"/>
        </authorList>
    </citation>
    <scope>IDENTIFICATION</scope>
    <source>
        <strain evidence="9">Thoroughbred</strain>
    </source>
</reference>
<keyword evidence="3 6" id="KW-0732">Signal</keyword>
<dbReference type="SMR" id="C8BNG1"/>
<dbReference type="SMART" id="SM01418">
    <property type="entry name" value="Defensin_propep"/>
    <property type="match status" value="1"/>
</dbReference>
<evidence type="ECO:0000313" key="8">
    <source>
        <dbReference type="EMBL" id="ACV49734.1"/>
    </source>
</evidence>
<protein>
    <submittedName>
        <fullName evidence="8 9">Paneth cell-specific alpha-defensin 8</fullName>
    </submittedName>
</protein>
<dbReference type="Proteomes" id="UP000002281">
    <property type="component" value="Chromosome 27"/>
</dbReference>
<comment type="similarity">
    <text evidence="1">Belongs to the alpha-defensin family.</text>
</comment>
<evidence type="ECO:0000256" key="1">
    <source>
        <dbReference type="ARBA" id="ARBA00006519"/>
    </source>
</evidence>
<dbReference type="GO" id="GO:0005615">
    <property type="term" value="C:extracellular space"/>
    <property type="evidence" value="ECO:0000318"/>
    <property type="project" value="GO_Central"/>
</dbReference>
<keyword evidence="4" id="KW-0211">Defensin</keyword>
<sequence length="98" mass="10557">MRTLALLSSLLLLALHAQAQPLGEKDDHVPAQDQPGADVQGMTISFEGDERSTRDASGSKATLVCHCSRTFCQNSYQELGTCTGIPSGTLYRLCCRRG</sequence>
<keyword evidence="5" id="KW-0044">Antibiotic</keyword>
<dbReference type="InterPro" id="IPR016327">
    <property type="entry name" value="Alpha-defensin"/>
</dbReference>
<keyword evidence="10" id="KW-1185">Reference proteome</keyword>
<reference evidence="9 10" key="2">
    <citation type="journal article" date="2009" name="Science">
        <title>Genome sequence, comparative analysis, and population genetics of the domestic horse.</title>
        <authorList>
            <consortium name="Broad Institute Genome Sequencing Platform"/>
            <consortium name="Broad Institute Whole Genome Assembly Team"/>
            <person name="Wade C.M."/>
            <person name="Giulotto E."/>
            <person name="Sigurdsson S."/>
            <person name="Zoli M."/>
            <person name="Gnerre S."/>
            <person name="Imsland F."/>
            <person name="Lear T.L."/>
            <person name="Adelson D.L."/>
            <person name="Bailey E."/>
            <person name="Bellone R.R."/>
            <person name="Bloecker H."/>
            <person name="Distl O."/>
            <person name="Edgar R.C."/>
            <person name="Garber M."/>
            <person name="Leeb T."/>
            <person name="Mauceli E."/>
            <person name="MacLeod J.N."/>
            <person name="Penedo M.C.T."/>
            <person name="Raison J.M."/>
            <person name="Sharpe T."/>
            <person name="Vogel J."/>
            <person name="Andersson L."/>
            <person name="Antczak D.F."/>
            <person name="Biagi T."/>
            <person name="Binns M.M."/>
            <person name="Chowdhary B.P."/>
            <person name="Coleman S.J."/>
            <person name="Della Valle G."/>
            <person name="Fryc S."/>
            <person name="Guerin G."/>
            <person name="Hasegawa T."/>
            <person name="Hill E.W."/>
            <person name="Jurka J."/>
            <person name="Kiialainen A."/>
            <person name="Lindgren G."/>
            <person name="Liu J."/>
            <person name="Magnani E."/>
            <person name="Mickelson J.R."/>
            <person name="Murray J."/>
            <person name="Nergadze S.G."/>
            <person name="Onofrio R."/>
            <person name="Pedroni S."/>
            <person name="Piras M.F."/>
            <person name="Raudsepp T."/>
            <person name="Rocchi M."/>
            <person name="Roeed K.H."/>
            <person name="Ryder O.A."/>
            <person name="Searle S."/>
            <person name="Skow L."/>
            <person name="Swinburne J.E."/>
            <person name="Syvaenen A.C."/>
            <person name="Tozaki T."/>
            <person name="Valberg S.J."/>
            <person name="Vaudin M."/>
            <person name="White J.R."/>
            <person name="Zody M.C."/>
            <person name="Lander E.S."/>
            <person name="Lindblad-Toh K."/>
        </authorList>
    </citation>
    <scope>NUCLEOTIDE SEQUENCE [LARGE SCALE GENOMIC DNA]</scope>
    <source>
        <strain evidence="9 10">Thoroughbred</strain>
    </source>
</reference>
<dbReference type="GeneTree" id="ENSGT00940000153268"/>
<dbReference type="OMA" id="CHCSRTF"/>
<accession>C8BNG1</accession>
<dbReference type="PIRSF" id="PIRSF001875">
    <property type="entry name" value="Alpha-defensin"/>
    <property type="match status" value="1"/>
</dbReference>
<dbReference type="CTD" id="13242"/>
<evidence type="ECO:0000256" key="3">
    <source>
        <dbReference type="ARBA" id="ARBA00022729"/>
    </source>
</evidence>
<dbReference type="STRING" id="9796.ENSECAP00000041902"/>
<dbReference type="InterPro" id="IPR002366">
    <property type="entry name" value="Alpha-defensin_N"/>
</dbReference>
<evidence type="ECO:0000256" key="5">
    <source>
        <dbReference type="ARBA" id="ARBA00023022"/>
    </source>
</evidence>
<evidence type="ECO:0000256" key="2">
    <source>
        <dbReference type="ARBA" id="ARBA00022529"/>
    </source>
</evidence>
<feature type="chain" id="PRO_5044729424" evidence="6">
    <location>
        <begin position="20"/>
        <end position="98"/>
    </location>
</feature>
<evidence type="ECO:0000313" key="9">
    <source>
        <dbReference type="Ensembl" id="ENSECAP00000041902.1"/>
    </source>
</evidence>
<dbReference type="AlphaFoldDB" id="C8BNG1"/>
<proteinExistence type="evidence at transcript level"/>
<dbReference type="GO" id="GO:0050830">
    <property type="term" value="P:defense response to Gram-positive bacterium"/>
    <property type="evidence" value="ECO:0000318"/>
    <property type="project" value="GO_Central"/>
</dbReference>
<evidence type="ECO:0000313" key="10">
    <source>
        <dbReference type="Proteomes" id="UP000002281"/>
    </source>
</evidence>
<name>C8BNG1_HORSE</name>
<organism evidence="8">
    <name type="scientific">Equus caballus</name>
    <name type="common">Horse</name>
    <dbReference type="NCBI Taxonomy" id="9796"/>
    <lineage>
        <taxon>Eukaryota</taxon>
        <taxon>Metazoa</taxon>
        <taxon>Chordata</taxon>
        <taxon>Craniata</taxon>
        <taxon>Vertebrata</taxon>
        <taxon>Euteleostomi</taxon>
        <taxon>Mammalia</taxon>
        <taxon>Eutheria</taxon>
        <taxon>Laurasiatheria</taxon>
        <taxon>Perissodactyla</taxon>
        <taxon>Equidae</taxon>
        <taxon>Equus</taxon>
    </lineage>
</organism>
<reference evidence="8" key="1">
    <citation type="journal article" date="2009" name="BMC Genomics">
        <title>The repertoire of equine intestinal alpha-defensins.</title>
        <authorList>
            <person name="Bruhn O."/>
            <person name="Paul S."/>
            <person name="Tetens J."/>
            <person name="Thaller G."/>
        </authorList>
    </citation>
    <scope>NUCLEOTIDE SEQUENCE</scope>
    <source>
        <tissue evidence="8">Small intestine</tissue>
    </source>
</reference>
<dbReference type="Bgee" id="ENSECAG00000030501">
    <property type="expression patterns" value="Expressed in embryo and 2 other cell types or tissues"/>
</dbReference>
<dbReference type="GO" id="GO:0140911">
    <property type="term" value="F:pore-forming activity"/>
    <property type="evidence" value="ECO:0000318"/>
    <property type="project" value="GO_Central"/>
</dbReference>
<gene>
    <name evidence="8 9" type="primary">DEFA8</name>
</gene>
<dbReference type="GO" id="GO:0045087">
    <property type="term" value="P:innate immune response"/>
    <property type="evidence" value="ECO:0000318"/>
    <property type="project" value="GO_Central"/>
</dbReference>
<dbReference type="GO" id="GO:0019731">
    <property type="term" value="P:antibacterial humoral response"/>
    <property type="evidence" value="ECO:0000318"/>
    <property type="project" value="GO_Central"/>
</dbReference>
<dbReference type="EMBL" id="GQ259771">
    <property type="protein sequence ID" value="ACV49734.1"/>
    <property type="molecule type" value="mRNA"/>
</dbReference>
<dbReference type="GO" id="GO:0061844">
    <property type="term" value="P:antimicrobial humoral immune response mediated by antimicrobial peptide"/>
    <property type="evidence" value="ECO:0000318"/>
    <property type="project" value="GO_Central"/>
</dbReference>
<dbReference type="GO" id="GO:0051673">
    <property type="term" value="P:disruption of plasma membrane integrity in another organism"/>
    <property type="evidence" value="ECO:0000318"/>
    <property type="project" value="GO_Central"/>
</dbReference>
<dbReference type="Pfam" id="PF00879">
    <property type="entry name" value="Defensin_propep"/>
    <property type="match status" value="1"/>
</dbReference>
<dbReference type="GO" id="GO:0050829">
    <property type="term" value="P:defense response to Gram-negative bacterium"/>
    <property type="evidence" value="ECO:0000318"/>
    <property type="project" value="GO_Central"/>
</dbReference>
<feature type="domain" description="Alpha-defensin N-terminal" evidence="7">
    <location>
        <begin position="1"/>
        <end position="51"/>
    </location>
</feature>
<keyword evidence="2" id="KW-0929">Antimicrobial</keyword>
<evidence type="ECO:0000256" key="4">
    <source>
        <dbReference type="ARBA" id="ARBA00022940"/>
    </source>
</evidence>
<dbReference type="RefSeq" id="NP_001159708.1">
    <property type="nucleotide sequence ID" value="NM_001166236.1"/>
</dbReference>
<dbReference type="PANTHER" id="PTHR11876">
    <property type="entry name" value="ALPHA-DEFENSIN 1"/>
    <property type="match status" value="1"/>
</dbReference>
<dbReference type="GeneID" id="100307031"/>
<dbReference type="PANTHER" id="PTHR11876:SF28">
    <property type="entry name" value="ALPHA-DEFENSIN 1"/>
    <property type="match status" value="1"/>
</dbReference>
<feature type="signal peptide" evidence="6">
    <location>
        <begin position="1"/>
        <end position="19"/>
    </location>
</feature>
<evidence type="ECO:0000256" key="6">
    <source>
        <dbReference type="SAM" id="SignalP"/>
    </source>
</evidence>